<dbReference type="STRING" id="1612624.ADU59_03030"/>
<gene>
    <name evidence="1" type="ORF">ADU59_03030</name>
</gene>
<organism evidence="1 2">
    <name type="scientific">Pararhizobium polonicum</name>
    <dbReference type="NCBI Taxonomy" id="1612624"/>
    <lineage>
        <taxon>Bacteria</taxon>
        <taxon>Pseudomonadati</taxon>
        <taxon>Pseudomonadota</taxon>
        <taxon>Alphaproteobacteria</taxon>
        <taxon>Hyphomicrobiales</taxon>
        <taxon>Rhizobiaceae</taxon>
        <taxon>Rhizobium/Agrobacterium group</taxon>
        <taxon>Pararhizobium</taxon>
    </lineage>
</organism>
<accession>A0A1C7P7G8</accession>
<proteinExistence type="predicted"/>
<name>A0A1C7P7G8_9HYPH</name>
<evidence type="ECO:0000313" key="1">
    <source>
        <dbReference type="EMBL" id="OBZ97202.1"/>
    </source>
</evidence>
<reference evidence="1 2" key="1">
    <citation type="journal article" date="2016" name="Syst. Appl. Microbiol.">
        <title>Pararhizobium polonicum sp. nov. isolated from tumors on stone fruit rootstocks.</title>
        <authorList>
            <person name="Pulawska J."/>
            <person name="Kuzmanovic N."/>
            <person name="Willems A."/>
            <person name="Pothier J.F."/>
        </authorList>
    </citation>
    <scope>NUCLEOTIDE SEQUENCE [LARGE SCALE GENOMIC DNA]</scope>
    <source>
        <strain evidence="1 2">F5.1</strain>
    </source>
</reference>
<sequence>MAKSITLFVDDEELLKRLNLPARLGASLQFLEEKEGFPKPEADFGNKRYYPAVVAWLDAEFGLADRRPYFAKDDIESYKLYPSKKKKRKSRWGE</sequence>
<evidence type="ECO:0000313" key="2">
    <source>
        <dbReference type="Proteomes" id="UP000093111"/>
    </source>
</evidence>
<dbReference type="EMBL" id="LGLV01000004">
    <property type="protein sequence ID" value="OBZ97202.1"/>
    <property type="molecule type" value="Genomic_DNA"/>
</dbReference>
<comment type="caution">
    <text evidence="1">The sequence shown here is derived from an EMBL/GenBank/DDBJ whole genome shotgun (WGS) entry which is preliminary data.</text>
</comment>
<protein>
    <submittedName>
        <fullName evidence="1">Uncharacterized protein</fullName>
    </submittedName>
</protein>
<keyword evidence="2" id="KW-1185">Reference proteome</keyword>
<dbReference type="AlphaFoldDB" id="A0A1C7P7G8"/>
<dbReference type="Proteomes" id="UP000093111">
    <property type="component" value="Unassembled WGS sequence"/>
</dbReference>